<gene>
    <name evidence="1" type="ORF">TPR58_04780</name>
</gene>
<comment type="caution">
    <text evidence="1">The sequence shown here is derived from an EMBL/GenBank/DDBJ whole genome shotgun (WGS) entry which is preliminary data.</text>
</comment>
<name>A0ABV0B670_9SPHN</name>
<dbReference type="EMBL" id="JBDIZK010000002">
    <property type="protein sequence ID" value="MEN3746473.1"/>
    <property type="molecule type" value="Genomic_DNA"/>
</dbReference>
<proteinExistence type="predicted"/>
<dbReference type="PROSITE" id="PS51257">
    <property type="entry name" value="PROKAR_LIPOPROTEIN"/>
    <property type="match status" value="1"/>
</dbReference>
<protein>
    <recommendedName>
        <fullName evidence="3">Lipoprotein</fullName>
    </recommendedName>
</protein>
<evidence type="ECO:0000313" key="1">
    <source>
        <dbReference type="EMBL" id="MEN3746473.1"/>
    </source>
</evidence>
<organism evidence="1 2">
    <name type="scientific">Sphingomonas rustica</name>
    <dbReference type="NCBI Taxonomy" id="3103142"/>
    <lineage>
        <taxon>Bacteria</taxon>
        <taxon>Pseudomonadati</taxon>
        <taxon>Pseudomonadota</taxon>
        <taxon>Alphaproteobacteria</taxon>
        <taxon>Sphingomonadales</taxon>
        <taxon>Sphingomonadaceae</taxon>
        <taxon>Sphingomonas</taxon>
    </lineage>
</organism>
<dbReference type="Proteomes" id="UP001427805">
    <property type="component" value="Unassembled WGS sequence"/>
</dbReference>
<keyword evidence="2" id="KW-1185">Reference proteome</keyword>
<sequence>MTRVSLLILAGLLTASCDRSDYVIDLKRTHIESVDRLGGSGYLVVDKASADTMAKYGDVYVQGRMCPDDSCKTITVGGLSQYDQIPVEDGARFNLELWPIFESDEDHPPFWLGKVACFRVEAVQGFMGRTGRSNWHCSTPSGKR</sequence>
<evidence type="ECO:0000313" key="2">
    <source>
        <dbReference type="Proteomes" id="UP001427805"/>
    </source>
</evidence>
<reference evidence="1 2" key="1">
    <citation type="submission" date="2024-05" db="EMBL/GenBank/DDBJ databases">
        <title>Sphingomonas sp. HF-S3 16S ribosomal RNA gene Genome sequencing and assembly.</title>
        <authorList>
            <person name="Lee H."/>
        </authorList>
    </citation>
    <scope>NUCLEOTIDE SEQUENCE [LARGE SCALE GENOMIC DNA]</scope>
    <source>
        <strain evidence="1 2">HF-S3</strain>
    </source>
</reference>
<evidence type="ECO:0008006" key="3">
    <source>
        <dbReference type="Google" id="ProtNLM"/>
    </source>
</evidence>
<accession>A0ABV0B670</accession>
<dbReference type="RefSeq" id="WP_346245472.1">
    <property type="nucleotide sequence ID" value="NZ_JBDIZK010000002.1"/>
</dbReference>